<dbReference type="EMBL" id="DAAURC010000020">
    <property type="protein sequence ID" value="HAF2581599.1"/>
    <property type="molecule type" value="Genomic_DNA"/>
</dbReference>
<evidence type="ECO:0000313" key="2">
    <source>
        <dbReference type="EMBL" id="HAF1639056.1"/>
    </source>
</evidence>
<evidence type="ECO:0000313" key="6">
    <source>
        <dbReference type="EMBL" id="HAF2395541.1"/>
    </source>
</evidence>
<dbReference type="EMBL" id="DAAVIK010000021">
    <property type="protein sequence ID" value="HAF4926520.1"/>
    <property type="molecule type" value="Genomic_DNA"/>
</dbReference>
<dbReference type="EMBL" id="DAAVSN010000019">
    <property type="protein sequence ID" value="HAF5984800.1"/>
    <property type="molecule type" value="Genomic_DNA"/>
</dbReference>
<dbReference type="EMBL" id="DAAVAW010000023">
    <property type="protein sequence ID" value="HAF3738452.1"/>
    <property type="molecule type" value="Genomic_DNA"/>
</dbReference>
<dbReference type="AlphaFoldDB" id="A0A744UJX1"/>
<organism evidence="10">
    <name type="scientific">Salmonella enterica</name>
    <name type="common">Salmonella choleraesuis</name>
    <dbReference type="NCBI Taxonomy" id="28901"/>
    <lineage>
        <taxon>Bacteria</taxon>
        <taxon>Pseudomonadati</taxon>
        <taxon>Pseudomonadota</taxon>
        <taxon>Gammaproteobacteria</taxon>
        <taxon>Enterobacterales</taxon>
        <taxon>Enterobacteriaceae</taxon>
        <taxon>Salmonella</taxon>
    </lineage>
</organism>
<protein>
    <submittedName>
        <fullName evidence="10">Uncharacterized protein</fullName>
    </submittedName>
</protein>
<evidence type="ECO:0000313" key="9">
    <source>
        <dbReference type="EMBL" id="HAF2673939.1"/>
    </source>
</evidence>
<evidence type="ECO:0000313" key="13">
    <source>
        <dbReference type="EMBL" id="HAF4565679.1"/>
    </source>
</evidence>
<evidence type="ECO:0000313" key="16">
    <source>
        <dbReference type="EMBL" id="HAF5875655.1"/>
    </source>
</evidence>
<evidence type="ECO:0000313" key="10">
    <source>
        <dbReference type="EMBL" id="HAF2857040.1"/>
    </source>
</evidence>
<name>A0A744UJX1_SALER</name>
<evidence type="ECO:0000313" key="14">
    <source>
        <dbReference type="EMBL" id="HAF4908395.1"/>
    </source>
</evidence>
<dbReference type="EMBL" id="DAAUNN010000022">
    <property type="protein sequence ID" value="HAF2344021.1"/>
    <property type="molecule type" value="Genomic_DNA"/>
</dbReference>
<proteinExistence type="predicted"/>
<evidence type="ECO:0000313" key="15">
    <source>
        <dbReference type="EMBL" id="HAF4926520.1"/>
    </source>
</evidence>
<dbReference type="EMBL" id="DAAUOQ010000024">
    <property type="protein sequence ID" value="HAF2438186.1"/>
    <property type="molecule type" value="Genomic_DNA"/>
</dbReference>
<comment type="caution">
    <text evidence="10">The sequence shown here is derived from an EMBL/GenBank/DDBJ whole genome shotgun (WGS) entry which is preliminary data.</text>
</comment>
<dbReference type="EMBL" id="DAAURS010000022">
    <property type="protein sequence ID" value="HAF2673939.1"/>
    <property type="molecule type" value="Genomic_DNA"/>
</dbReference>
<evidence type="ECO:0000313" key="12">
    <source>
        <dbReference type="EMBL" id="HAF4406973.1"/>
    </source>
</evidence>
<dbReference type="EMBL" id="DAAUHO010000027">
    <property type="protein sequence ID" value="HAF2857040.1"/>
    <property type="molecule type" value="Genomic_DNA"/>
</dbReference>
<evidence type="ECO:0000313" key="4">
    <source>
        <dbReference type="EMBL" id="HAF2344021.1"/>
    </source>
</evidence>
<accession>A0A744UJX1</accession>
<dbReference type="EMBL" id="DAAUPR010000022">
    <property type="protein sequence ID" value="HAF2386559.1"/>
    <property type="molecule type" value="Genomic_DNA"/>
</dbReference>
<evidence type="ECO:0000313" key="8">
    <source>
        <dbReference type="EMBL" id="HAF2581599.1"/>
    </source>
</evidence>
<dbReference type="EMBL" id="DAAVGR010000020">
    <property type="protein sequence ID" value="HAF4565679.1"/>
    <property type="molecule type" value="Genomic_DNA"/>
</dbReference>
<evidence type="ECO:0000313" key="17">
    <source>
        <dbReference type="EMBL" id="HAF5984800.1"/>
    </source>
</evidence>
<reference evidence="10" key="2">
    <citation type="submission" date="2020-02" db="EMBL/GenBank/DDBJ databases">
        <authorList>
            <consortium name="NCBI Pathogen Detection Project"/>
        </authorList>
    </citation>
    <scope>NUCLEOTIDE SEQUENCE</scope>
    <source>
        <strain evidence="11">CFIAFB20140175</strain>
        <strain evidence="8">MA.CK_00/00004022</strain>
        <strain evidence="14">MA.CK_00/00004026</strain>
        <strain evidence="4">MA.CK_98/00006641</strain>
        <strain evidence="10">MA.JE_S09-001623</strain>
        <strain evidence="9">MA.RM_129</strain>
        <strain evidence="12">MA.RM_150</strain>
        <strain evidence="7">MA.RM_279</strain>
        <strain evidence="17">MA.RM_348</strain>
        <strain evidence="3">MA.RM_352</strain>
        <strain evidence="1">MA.RM_372</strain>
        <strain evidence="2">MA.RM_380</strain>
        <strain evidence="13">MA.RM_419</strain>
        <strain evidence="6">MA.RM_440</strain>
        <strain evidence="15">MA.RM_476</strain>
        <strain evidence="5">MA.RM_77</strain>
        <strain evidence="16">MA.RM_93</strain>
    </source>
</reference>
<dbReference type="EMBL" id="DAAVIG010000024">
    <property type="protein sequence ID" value="HAF4908395.1"/>
    <property type="molecule type" value="Genomic_DNA"/>
</dbReference>
<dbReference type="EMBL" id="DAAUOG010000024">
    <property type="protein sequence ID" value="HAF2222395.1"/>
    <property type="molecule type" value="Genomic_DNA"/>
</dbReference>
<reference evidence="10" key="1">
    <citation type="journal article" date="2018" name="Genome Biol.">
        <title>SKESA: strategic k-mer extension for scrupulous assemblies.</title>
        <authorList>
            <person name="Souvorov A."/>
            <person name="Agarwala R."/>
            <person name="Lipman D.J."/>
        </authorList>
    </citation>
    <scope>NUCLEOTIDE SEQUENCE</scope>
    <source>
        <strain evidence="11">CFIAFB20140175</strain>
        <strain evidence="8">MA.CK_00/00004022</strain>
        <strain evidence="14">MA.CK_00/00004026</strain>
        <strain evidence="4">MA.CK_98/00006641</strain>
        <strain evidence="10">MA.JE_S09-001623</strain>
        <strain evidence="9">MA.RM_129</strain>
        <strain evidence="12">MA.RM_150</strain>
        <strain evidence="7">MA.RM_279</strain>
        <strain evidence="17">MA.RM_348</strain>
        <strain evidence="3">MA.RM_352</strain>
        <strain evidence="1">MA.RM_372</strain>
        <strain evidence="2">MA.RM_380</strain>
        <strain evidence="13">MA.RM_419</strain>
        <strain evidence="6">MA.RM_440</strain>
        <strain evidence="15">MA.RM_476</strain>
        <strain evidence="5">MA.RM_77</strain>
        <strain evidence="16">MA.RM_93</strain>
    </source>
</reference>
<evidence type="ECO:0000313" key="5">
    <source>
        <dbReference type="EMBL" id="HAF2386559.1"/>
    </source>
</evidence>
<evidence type="ECO:0000313" key="3">
    <source>
        <dbReference type="EMBL" id="HAF2222395.1"/>
    </source>
</evidence>
<dbReference type="EMBL" id="DAAVSW010000023">
    <property type="protein sequence ID" value="HAF5875655.1"/>
    <property type="molecule type" value="Genomic_DNA"/>
</dbReference>
<evidence type="ECO:0000313" key="11">
    <source>
        <dbReference type="EMBL" id="HAF3738452.1"/>
    </source>
</evidence>
<dbReference type="EMBL" id="DAAVFA010000022">
    <property type="protein sequence ID" value="HAF4406973.1"/>
    <property type="molecule type" value="Genomic_DNA"/>
</dbReference>
<sequence>MPAVHTLNDKPVLLVVYAGNFKSLNEAFNSIKVFRPKKHTDDFIIGQYTNPRCPRM</sequence>
<dbReference type="EMBL" id="DAAUKP010000018">
    <property type="protein sequence ID" value="HAF1639056.1"/>
    <property type="molecule type" value="Genomic_DNA"/>
</dbReference>
<evidence type="ECO:0000313" key="1">
    <source>
        <dbReference type="EMBL" id="HAF1514705.1"/>
    </source>
</evidence>
<evidence type="ECO:0000313" key="7">
    <source>
        <dbReference type="EMBL" id="HAF2438186.1"/>
    </source>
</evidence>
<dbReference type="EMBL" id="DAAUND010000021">
    <property type="protein sequence ID" value="HAF1514705.1"/>
    <property type="molecule type" value="Genomic_DNA"/>
</dbReference>
<gene>
    <name evidence="10" type="ORF">G8K00_004480</name>
    <name evidence="2" type="ORF">G8L78_004527</name>
    <name evidence="15" type="ORF">G8L97_004809</name>
    <name evidence="12" type="ORF">G8M46_004662</name>
    <name evidence="4" type="ORF">G8M51_004515</name>
    <name evidence="1" type="ORF">G8N00_004607</name>
    <name evidence="3" type="ORF">G8N47_004752</name>
    <name evidence="17" type="ORF">G8N64_004696</name>
    <name evidence="8" type="ORF">G8N90_004409</name>
    <name evidence="14" type="ORF">G8N96_004475</name>
    <name evidence="9" type="ORF">G8O05_004549</name>
    <name evidence="16" type="ORF">G9B69_004672</name>
    <name evidence="5" type="ORF">G9B79_004643</name>
    <name evidence="11" type="ORF">G9E23_004418</name>
    <name evidence="6" type="ORF">G9E68_004450</name>
    <name evidence="13" type="ORF">G9E69_004711</name>
    <name evidence="7" type="ORF">G9E80_004631</name>
</gene>
<dbReference type="EMBL" id="DAAUQF010000018">
    <property type="protein sequence ID" value="HAF2395541.1"/>
    <property type="molecule type" value="Genomic_DNA"/>
</dbReference>